<dbReference type="Gene3D" id="3.30.420.40">
    <property type="match status" value="4"/>
</dbReference>
<protein>
    <submittedName>
        <fullName evidence="4">Uncharacterized protein</fullName>
    </submittedName>
</protein>
<dbReference type="Pfam" id="PF00012">
    <property type="entry name" value="HSP70"/>
    <property type="match status" value="2"/>
</dbReference>
<dbReference type="AlphaFoldDB" id="A0A8H3AT60"/>
<gene>
    <name evidence="4" type="ORF">RDB_LOCUS72803</name>
</gene>
<evidence type="ECO:0000256" key="1">
    <source>
        <dbReference type="ARBA" id="ARBA00022741"/>
    </source>
</evidence>
<dbReference type="GO" id="GO:0034663">
    <property type="term" value="C:endoplasmic reticulum chaperone complex"/>
    <property type="evidence" value="ECO:0007669"/>
    <property type="project" value="TreeGrafter"/>
</dbReference>
<organism evidence="4 5">
    <name type="scientific">Rhizoctonia solani</name>
    <dbReference type="NCBI Taxonomy" id="456999"/>
    <lineage>
        <taxon>Eukaryota</taxon>
        <taxon>Fungi</taxon>
        <taxon>Dikarya</taxon>
        <taxon>Basidiomycota</taxon>
        <taxon>Agaricomycotina</taxon>
        <taxon>Agaricomycetes</taxon>
        <taxon>Cantharellales</taxon>
        <taxon>Ceratobasidiaceae</taxon>
        <taxon>Rhizoctonia</taxon>
    </lineage>
</organism>
<dbReference type="GO" id="GO:0005524">
    <property type="term" value="F:ATP binding"/>
    <property type="evidence" value="ECO:0007669"/>
    <property type="project" value="UniProtKB-KW"/>
</dbReference>
<evidence type="ECO:0000256" key="2">
    <source>
        <dbReference type="ARBA" id="ARBA00022840"/>
    </source>
</evidence>
<dbReference type="Proteomes" id="UP000663843">
    <property type="component" value="Unassembled WGS sequence"/>
</dbReference>
<reference evidence="4" key="1">
    <citation type="submission" date="2021-01" db="EMBL/GenBank/DDBJ databases">
        <authorList>
            <person name="Kaushik A."/>
        </authorList>
    </citation>
    <scope>NUCLEOTIDE SEQUENCE</scope>
    <source>
        <strain evidence="4">AG2-2IIIB</strain>
    </source>
</reference>
<proteinExistence type="predicted"/>
<dbReference type="GO" id="GO:0140662">
    <property type="term" value="F:ATP-dependent protein folding chaperone"/>
    <property type="evidence" value="ECO:0007669"/>
    <property type="project" value="InterPro"/>
</dbReference>
<keyword evidence="2" id="KW-0067">ATP-binding</keyword>
<comment type="caution">
    <text evidence="4">The sequence shown here is derived from an EMBL/GenBank/DDBJ whole genome shotgun (WGS) entry which is preliminary data.</text>
</comment>
<dbReference type="Gene3D" id="3.90.640.10">
    <property type="entry name" value="Actin, Chain A, domain 4"/>
    <property type="match status" value="1"/>
</dbReference>
<sequence length="417" mass="47286">MRDVLVTVHAYFTQLRRNMVIDATRVASMKPVTLVNESTVIVVSYTMKRQLPTREVHMIYDSRAVATRPNLIQTILEAKFATNLEYELIDRWYVKFSRGAERVKVIWSLDTEVNAGVEGLVGDNDFKTKLEQKAFDQSTDGDPGTLWMQLTMVLWVTIYILLRAWKLTSWQTDVERVISHSGNTRVPFAQTVGNHAVGSAKLANNVDADEVCVLGTAFYGASLCHQFRTKPIKVQDTAVCIVDLCYTAEHKGKDGNHRTIKTIPLPIRSTTGNRKTPTLKHKQHLSYDSRTSLVQIFPRYDIRPRESFRSLDTDLSSVSASEGTKVEGELRRPAEKLQSSEITPSLEPVIARPTSLEEKRAGHKRLISNATVFTKHEREESFNGLERFAHRFRCLPSDLGESLFNRFSTVGEWAKVK</sequence>
<dbReference type="InterPro" id="IPR013126">
    <property type="entry name" value="Hsp_70_fam"/>
</dbReference>
<dbReference type="PRINTS" id="PR00301">
    <property type="entry name" value="HEATSHOCK70"/>
</dbReference>
<accession>A0A8H3AT60</accession>
<dbReference type="PANTHER" id="PTHR45639">
    <property type="entry name" value="HSC70CB, ISOFORM G-RELATED"/>
    <property type="match status" value="1"/>
</dbReference>
<keyword evidence="1" id="KW-0547">Nucleotide-binding</keyword>
<dbReference type="PANTHER" id="PTHR45639:SF3">
    <property type="entry name" value="HYPOXIA UP-REGULATED PROTEIN 1"/>
    <property type="match status" value="1"/>
</dbReference>
<keyword evidence="3" id="KW-0143">Chaperone</keyword>
<dbReference type="EMBL" id="CAJMWT010002291">
    <property type="protein sequence ID" value="CAE6438721.1"/>
    <property type="molecule type" value="Genomic_DNA"/>
</dbReference>
<evidence type="ECO:0000313" key="4">
    <source>
        <dbReference type="EMBL" id="CAE6438721.1"/>
    </source>
</evidence>
<dbReference type="GO" id="GO:0030968">
    <property type="term" value="P:endoplasmic reticulum unfolded protein response"/>
    <property type="evidence" value="ECO:0007669"/>
    <property type="project" value="TreeGrafter"/>
</dbReference>
<evidence type="ECO:0000313" key="5">
    <source>
        <dbReference type="Proteomes" id="UP000663843"/>
    </source>
</evidence>
<name>A0A8H3AT60_9AGAM</name>
<evidence type="ECO:0000256" key="3">
    <source>
        <dbReference type="ARBA" id="ARBA00023186"/>
    </source>
</evidence>